<dbReference type="PANTHER" id="PTHR13069:SF37">
    <property type="entry name" value="FIRE DANCER"/>
    <property type="match status" value="1"/>
</dbReference>
<dbReference type="PANTHER" id="PTHR13069">
    <property type="entry name" value="ALKYLATED DNA REPAIR PROTEIN ALKB HOMOLOG 8"/>
    <property type="match status" value="1"/>
</dbReference>
<dbReference type="InterPro" id="IPR013216">
    <property type="entry name" value="Methyltransf_11"/>
</dbReference>
<dbReference type="SUPFAM" id="SSF53335">
    <property type="entry name" value="S-adenosyl-L-methionine-dependent methyltransferases"/>
    <property type="match status" value="1"/>
</dbReference>
<dbReference type="Pfam" id="PF08241">
    <property type="entry name" value="Methyltransf_11"/>
    <property type="match status" value="1"/>
</dbReference>
<evidence type="ECO:0000256" key="1">
    <source>
        <dbReference type="ARBA" id="ARBA00022603"/>
    </source>
</evidence>
<dbReference type="GO" id="GO:0005737">
    <property type="term" value="C:cytoplasm"/>
    <property type="evidence" value="ECO:0007669"/>
    <property type="project" value="TreeGrafter"/>
</dbReference>
<keyword evidence="4" id="KW-1185">Reference proteome</keyword>
<dbReference type="Gene3D" id="3.40.50.150">
    <property type="entry name" value="Vaccinia Virus protein VP39"/>
    <property type="match status" value="1"/>
</dbReference>
<proteinExistence type="predicted"/>
<protein>
    <submittedName>
        <fullName evidence="5">Methyltransferase type 11 domain-containing protein</fullName>
    </submittedName>
</protein>
<keyword evidence="2" id="KW-0808">Transferase</keyword>
<evidence type="ECO:0000313" key="4">
    <source>
        <dbReference type="Proteomes" id="UP000887569"/>
    </source>
</evidence>
<dbReference type="AlphaFoldDB" id="A0A915C0F8"/>
<name>A0A915C0F8_PARUN</name>
<organism evidence="4 5">
    <name type="scientific">Parascaris univalens</name>
    <name type="common">Nematode worm</name>
    <dbReference type="NCBI Taxonomy" id="6257"/>
    <lineage>
        <taxon>Eukaryota</taxon>
        <taxon>Metazoa</taxon>
        <taxon>Ecdysozoa</taxon>
        <taxon>Nematoda</taxon>
        <taxon>Chromadorea</taxon>
        <taxon>Rhabditida</taxon>
        <taxon>Spirurina</taxon>
        <taxon>Ascaridomorpha</taxon>
        <taxon>Ascaridoidea</taxon>
        <taxon>Ascarididae</taxon>
        <taxon>Parascaris</taxon>
    </lineage>
</organism>
<dbReference type="Proteomes" id="UP000887569">
    <property type="component" value="Unplaced"/>
</dbReference>
<dbReference type="GO" id="GO:0008757">
    <property type="term" value="F:S-adenosylmethionine-dependent methyltransferase activity"/>
    <property type="evidence" value="ECO:0007669"/>
    <property type="project" value="InterPro"/>
</dbReference>
<dbReference type="GO" id="GO:0000049">
    <property type="term" value="F:tRNA binding"/>
    <property type="evidence" value="ECO:0007669"/>
    <property type="project" value="TreeGrafter"/>
</dbReference>
<dbReference type="InterPro" id="IPR029063">
    <property type="entry name" value="SAM-dependent_MTases_sf"/>
</dbReference>
<accession>A0A915C0F8</accession>
<dbReference type="GO" id="GO:0005634">
    <property type="term" value="C:nucleus"/>
    <property type="evidence" value="ECO:0007669"/>
    <property type="project" value="TreeGrafter"/>
</dbReference>
<dbReference type="WBParaSite" id="PgR075_g052_t04">
    <property type="protein sequence ID" value="PgR075_g052_t04"/>
    <property type="gene ID" value="PgR075_g052"/>
</dbReference>
<evidence type="ECO:0000313" key="5">
    <source>
        <dbReference type="WBParaSite" id="PgR075_g052_t04"/>
    </source>
</evidence>
<evidence type="ECO:0000259" key="3">
    <source>
        <dbReference type="Pfam" id="PF08241"/>
    </source>
</evidence>
<feature type="domain" description="Methyltransferase type 11" evidence="3">
    <location>
        <begin position="35"/>
        <end position="123"/>
    </location>
</feature>
<dbReference type="GO" id="GO:0106335">
    <property type="term" value="F:tRNA (5-carboxymethyluridine(34)-5-O)-methyltransferase activity"/>
    <property type="evidence" value="ECO:0007669"/>
    <property type="project" value="TreeGrafter"/>
</dbReference>
<reference evidence="5" key="1">
    <citation type="submission" date="2022-11" db="UniProtKB">
        <authorList>
            <consortium name="WormBaseParasite"/>
        </authorList>
    </citation>
    <scope>IDENTIFICATION</scope>
</reference>
<evidence type="ECO:0000256" key="2">
    <source>
        <dbReference type="ARBA" id="ARBA00022679"/>
    </source>
</evidence>
<sequence length="233" mass="26627">VYESIAEHFDTTRHSRWVAVSEFLRELPHSSILFDVGCGNGKYLVRSDGLVKIGCDMCESLCRIAKGKGCNVVRADARSLPYRDSSADAVISVAVIHHMSTEKRRMRAIEELMRVLSVGGRACITVWAMEQTHNNIVSEYLKMRGKKCHVQMNRRDSNGRLRVHEGQDFTQQDMLVPWQNADGQRFLRYYHLFVAGELEELCNQISTCEIEKSLYEEGNWIVILRKVSSSQNA</sequence>
<dbReference type="InterPro" id="IPR051422">
    <property type="entry name" value="AlkB_tRNA_MeTrf/Diox"/>
</dbReference>
<dbReference type="CDD" id="cd02440">
    <property type="entry name" value="AdoMet_MTases"/>
    <property type="match status" value="1"/>
</dbReference>
<dbReference type="GO" id="GO:0002098">
    <property type="term" value="P:tRNA wobble uridine modification"/>
    <property type="evidence" value="ECO:0007669"/>
    <property type="project" value="TreeGrafter"/>
</dbReference>
<keyword evidence="1" id="KW-0489">Methyltransferase</keyword>
<dbReference type="GO" id="GO:0030488">
    <property type="term" value="P:tRNA methylation"/>
    <property type="evidence" value="ECO:0007669"/>
    <property type="project" value="TreeGrafter"/>
</dbReference>